<dbReference type="Pfam" id="PF17619">
    <property type="entry name" value="SCVP"/>
    <property type="match status" value="1"/>
</dbReference>
<protein>
    <submittedName>
        <fullName evidence="1">Uncharacterized protein</fullName>
    </submittedName>
</protein>
<reference evidence="1 2" key="1">
    <citation type="submission" date="2013-12" db="EMBL/GenBank/DDBJ databases">
        <title>Draft genome of the parsitic nematode Ancylostoma duodenale.</title>
        <authorList>
            <person name="Mitreva M."/>
        </authorList>
    </citation>
    <scope>NUCLEOTIDE SEQUENCE [LARGE SCALE GENOMIC DNA]</scope>
    <source>
        <strain evidence="1 2">Zhejiang</strain>
    </source>
</reference>
<organism evidence="1 2">
    <name type="scientific">Ancylostoma duodenale</name>
    <dbReference type="NCBI Taxonomy" id="51022"/>
    <lineage>
        <taxon>Eukaryota</taxon>
        <taxon>Metazoa</taxon>
        <taxon>Ecdysozoa</taxon>
        <taxon>Nematoda</taxon>
        <taxon>Chromadorea</taxon>
        <taxon>Rhabditida</taxon>
        <taxon>Rhabditina</taxon>
        <taxon>Rhabditomorpha</taxon>
        <taxon>Strongyloidea</taxon>
        <taxon>Ancylostomatidae</taxon>
        <taxon>Ancylostomatinae</taxon>
        <taxon>Ancylostoma</taxon>
    </lineage>
</organism>
<proteinExistence type="predicted"/>
<gene>
    <name evidence="1" type="ORF">ANCDUO_12862</name>
</gene>
<dbReference type="AlphaFoldDB" id="A0A0C2G7M7"/>
<dbReference type="EMBL" id="KN735037">
    <property type="protein sequence ID" value="KIH56955.1"/>
    <property type="molecule type" value="Genomic_DNA"/>
</dbReference>
<evidence type="ECO:0000313" key="2">
    <source>
        <dbReference type="Proteomes" id="UP000054047"/>
    </source>
</evidence>
<keyword evidence="2" id="KW-1185">Reference proteome</keyword>
<dbReference type="InterPro" id="IPR035126">
    <property type="entry name" value="SCVP"/>
</dbReference>
<sequence length="164" mass="17423">MFKAYATDQEPVQAYAIDEQPAHVALFTSKPYLPQSFPKDRKDLKKDSAYDERWFTSFVRHSFARLVVDLHFSAADCITLPGLVEEMVKNIAVVTGAGVQCGSNSNVIHVRKHPQTSTVVPPVVPSAAPPVVSSVAPPVVSSVAPPVVSSVAPPVVSSVASSTA</sequence>
<evidence type="ECO:0000313" key="1">
    <source>
        <dbReference type="EMBL" id="KIH56955.1"/>
    </source>
</evidence>
<dbReference type="Proteomes" id="UP000054047">
    <property type="component" value="Unassembled WGS sequence"/>
</dbReference>
<name>A0A0C2G7M7_9BILA</name>
<accession>A0A0C2G7M7</accession>